<organism evidence="2 3">
    <name type="scientific">Natronosporangium hydrolyticum</name>
    <dbReference type="NCBI Taxonomy" id="2811111"/>
    <lineage>
        <taxon>Bacteria</taxon>
        <taxon>Bacillati</taxon>
        <taxon>Actinomycetota</taxon>
        <taxon>Actinomycetes</taxon>
        <taxon>Micromonosporales</taxon>
        <taxon>Micromonosporaceae</taxon>
        <taxon>Natronosporangium</taxon>
    </lineage>
</organism>
<name>A0A895YHC4_9ACTN</name>
<keyword evidence="3" id="KW-1185">Reference proteome</keyword>
<keyword evidence="1" id="KW-0812">Transmembrane</keyword>
<keyword evidence="1" id="KW-0472">Membrane</keyword>
<dbReference type="KEGG" id="nhy:JQS43_12100"/>
<gene>
    <name evidence="2" type="ORF">JQS43_12100</name>
</gene>
<protein>
    <submittedName>
        <fullName evidence="2">Uncharacterized protein</fullName>
    </submittedName>
</protein>
<dbReference type="Proteomes" id="UP000662857">
    <property type="component" value="Chromosome"/>
</dbReference>
<reference evidence="2" key="1">
    <citation type="submission" date="2021-02" db="EMBL/GenBank/DDBJ databases">
        <title>Natrosporangium hydrolyticum gen. nov., sp. nov, a haloalkaliphilic actinobacterium from a soda solonchak soil.</title>
        <authorList>
            <person name="Sorokin D.Y."/>
            <person name="Khijniak T.V."/>
            <person name="Zakharycheva A.P."/>
            <person name="Boueva O.V."/>
            <person name="Ariskina E.V."/>
            <person name="Hahnke R.L."/>
            <person name="Bunk B."/>
            <person name="Sproer C."/>
            <person name="Schumann P."/>
            <person name="Evtushenko L.I."/>
            <person name="Kublanov I.V."/>
        </authorList>
    </citation>
    <scope>NUCLEOTIDE SEQUENCE</scope>
    <source>
        <strain evidence="2">DSM 106523</strain>
    </source>
</reference>
<accession>A0A895YHC4</accession>
<feature type="transmembrane region" description="Helical" evidence="1">
    <location>
        <begin position="30"/>
        <end position="49"/>
    </location>
</feature>
<keyword evidence="1" id="KW-1133">Transmembrane helix</keyword>
<proteinExistence type="predicted"/>
<evidence type="ECO:0000313" key="3">
    <source>
        <dbReference type="Proteomes" id="UP000662857"/>
    </source>
</evidence>
<dbReference type="EMBL" id="CP070499">
    <property type="protein sequence ID" value="QSB16941.1"/>
    <property type="molecule type" value="Genomic_DNA"/>
</dbReference>
<dbReference type="RefSeq" id="WP_239679189.1">
    <property type="nucleotide sequence ID" value="NZ_CP070499.1"/>
</dbReference>
<sequence>MFAIVAAVLFGLALLLQVINESFGPLVTPTTLVMAGLLFLALSLIPRLGGRRWRR</sequence>
<evidence type="ECO:0000256" key="1">
    <source>
        <dbReference type="SAM" id="Phobius"/>
    </source>
</evidence>
<dbReference type="AlphaFoldDB" id="A0A895YHC4"/>
<evidence type="ECO:0000313" key="2">
    <source>
        <dbReference type="EMBL" id="QSB16941.1"/>
    </source>
</evidence>